<evidence type="ECO:0000313" key="3">
    <source>
        <dbReference type="EMBL" id="PWI70819.1"/>
    </source>
</evidence>
<feature type="compositionally biased region" description="Polar residues" evidence="1">
    <location>
        <begin position="493"/>
        <end position="502"/>
    </location>
</feature>
<feature type="region of interest" description="Disordered" evidence="1">
    <location>
        <begin position="439"/>
        <end position="461"/>
    </location>
</feature>
<evidence type="ECO:0000313" key="4">
    <source>
        <dbReference type="Proteomes" id="UP000245956"/>
    </source>
</evidence>
<feature type="compositionally biased region" description="Acidic residues" evidence="1">
    <location>
        <begin position="115"/>
        <end position="133"/>
    </location>
</feature>
<sequence>MASTQGLPVAQQPATGEATPIARIISDVIPPKIPGAPAAGVTPSTSSSSASPSTSSADPLQKLPPQPPSLRHPPPALAAHHRIMALNDQWKRGQVGGAPPPAQEKVPGIDAESSSSDEDEADSDDESDEDAEDESVHRSSDRPARPMPSSQTPVPLPTYTRGVVPSTAPVSSSLVKPTPAAGQAPSKSQAPASLSPAIPNPKVPMPSGSQVDDASVRAQALRFTEDAVSMQLQSVRDTSPRSADSSKDATPASRPPSSSQGMRFASAAELVDRIRKGAETAQPPSAGEDAAWLATNGGDDEGSEWEAGKTSSDQDDDDDLVELDEMPADFNKAPRPRPVPGLEILEARDGRPYNIFQGPDGRKDAARGAIIPTNYQLHPQAPRFICPVRDCRRLLKNLTALGAHFGNLHKKVTFNDNCDGTLTVLGPSRDKSQSGFYSGIVVSQNPLPPDAPPPAEPSQPPWQLQVAKIDRAPIPALPGSSSLPTLSTPALRSQDSVGSESSPAATTPTWAALGVSPPPPTIPRRGGARYVIGASGITRPPSPPRETAAGYLAGLLHKDSLVPNRADIKFFNRCVFRRKLPASWIEHHGGTMLAAPFYASAMAYMVGNYVGGRQACKKKKTSTRRLSDMCIRLPGGMPLEAKMAFSKTETCVGCHYYANLHRQRNACDWNPDADRGSSVEHSADAEQEQRPPPPVNTSAGTSTNMNGQGRKHRLSTAEAALEELPRAKVAKTNVSPEMRDSEQQSLDMEDWEFAPGRVVDEESNENIIYSMPFLSSAQPVTVATDVAVNIQVVKPGTKARWASEKAQLRSCMVSQGKVKVRIGTTTAHVGPGGLFVVRPGRECAVENRQYGDAVIFCTTHKSYELVEGED</sequence>
<feature type="domain" description="C2H2-type" evidence="2">
    <location>
        <begin position="386"/>
        <end position="409"/>
    </location>
</feature>
<dbReference type="Proteomes" id="UP000245956">
    <property type="component" value="Unassembled WGS sequence"/>
</dbReference>
<dbReference type="InterPro" id="IPR011051">
    <property type="entry name" value="RmlC_Cupin_sf"/>
</dbReference>
<dbReference type="SUPFAM" id="SSF51182">
    <property type="entry name" value="RmlC-like cupins"/>
    <property type="match status" value="1"/>
</dbReference>
<dbReference type="Gene3D" id="2.60.120.10">
    <property type="entry name" value="Jelly Rolls"/>
    <property type="match status" value="1"/>
</dbReference>
<feature type="compositionally biased region" description="Polar residues" evidence="1">
    <location>
        <begin position="696"/>
        <end position="707"/>
    </location>
</feature>
<dbReference type="PANTHER" id="PTHR48125">
    <property type="entry name" value="LP07818P1"/>
    <property type="match status" value="1"/>
</dbReference>
<dbReference type="InterPro" id="IPR013087">
    <property type="entry name" value="Znf_C2H2_type"/>
</dbReference>
<feature type="region of interest" description="Disordered" evidence="1">
    <location>
        <begin position="672"/>
        <end position="745"/>
    </location>
</feature>
<reference evidence="3 4" key="1">
    <citation type="journal article" date="2016" name="Front. Microbiol.">
        <title>Genome and transcriptome sequences reveal the specific parasitism of the nematophagous Purpureocillium lilacinum 36-1.</title>
        <authorList>
            <person name="Xie J."/>
            <person name="Li S."/>
            <person name="Mo C."/>
            <person name="Xiao X."/>
            <person name="Peng D."/>
            <person name="Wang G."/>
            <person name="Xiao Y."/>
        </authorList>
    </citation>
    <scope>NUCLEOTIDE SEQUENCE [LARGE SCALE GENOMIC DNA]</scope>
    <source>
        <strain evidence="3 4">36-1</strain>
    </source>
</reference>
<feature type="region of interest" description="Disordered" evidence="1">
    <location>
        <begin position="477"/>
        <end position="524"/>
    </location>
</feature>
<name>A0A2U3E8K9_PURLI</name>
<evidence type="ECO:0000259" key="2">
    <source>
        <dbReference type="PROSITE" id="PS00028"/>
    </source>
</evidence>
<feature type="compositionally biased region" description="Basic and acidic residues" evidence="1">
    <location>
        <begin position="134"/>
        <end position="144"/>
    </location>
</feature>
<feature type="compositionally biased region" description="Low complexity" evidence="1">
    <location>
        <begin position="35"/>
        <end position="61"/>
    </location>
</feature>
<feature type="compositionally biased region" description="Low complexity" evidence="1">
    <location>
        <begin position="503"/>
        <end position="512"/>
    </location>
</feature>
<dbReference type="AlphaFoldDB" id="A0A2U3E8K9"/>
<comment type="caution">
    <text evidence="3">The sequence shown here is derived from an EMBL/GenBank/DDBJ whole genome shotgun (WGS) entry which is preliminary data.</text>
</comment>
<feature type="compositionally biased region" description="Basic and acidic residues" evidence="1">
    <location>
        <begin position="672"/>
        <end position="689"/>
    </location>
</feature>
<organism evidence="3 4">
    <name type="scientific">Purpureocillium lilacinum</name>
    <name type="common">Paecilomyces lilacinus</name>
    <dbReference type="NCBI Taxonomy" id="33203"/>
    <lineage>
        <taxon>Eukaryota</taxon>
        <taxon>Fungi</taxon>
        <taxon>Dikarya</taxon>
        <taxon>Ascomycota</taxon>
        <taxon>Pezizomycotina</taxon>
        <taxon>Sordariomycetes</taxon>
        <taxon>Hypocreomycetidae</taxon>
        <taxon>Hypocreales</taxon>
        <taxon>Ophiocordycipitaceae</taxon>
        <taxon>Purpureocillium</taxon>
    </lineage>
</organism>
<dbReference type="PROSITE" id="PS00028">
    <property type="entry name" value="ZINC_FINGER_C2H2_1"/>
    <property type="match status" value="1"/>
</dbReference>
<feature type="compositionally biased region" description="Pro residues" evidence="1">
    <location>
        <begin position="62"/>
        <end position="76"/>
    </location>
</feature>
<protein>
    <submittedName>
        <fullName evidence="3">Cupin, RmlC-type</fullName>
    </submittedName>
</protein>
<proteinExistence type="predicted"/>
<feature type="compositionally biased region" description="Polar residues" evidence="1">
    <location>
        <begin position="230"/>
        <end position="243"/>
    </location>
</feature>
<accession>A0A2U3E8K9</accession>
<feature type="compositionally biased region" description="Low complexity" evidence="1">
    <location>
        <begin position="477"/>
        <end position="491"/>
    </location>
</feature>
<dbReference type="PANTHER" id="PTHR48125:SF10">
    <property type="entry name" value="OS12G0136300 PROTEIN"/>
    <property type="match status" value="1"/>
</dbReference>
<feature type="compositionally biased region" description="Pro residues" evidence="1">
    <location>
        <begin position="446"/>
        <end position="460"/>
    </location>
</feature>
<dbReference type="InterPro" id="IPR014710">
    <property type="entry name" value="RmlC-like_jellyroll"/>
</dbReference>
<feature type="region of interest" description="Disordered" evidence="1">
    <location>
        <begin position="30"/>
        <end position="319"/>
    </location>
</feature>
<dbReference type="EMBL" id="LCWV01000008">
    <property type="protein sequence ID" value="PWI70819.1"/>
    <property type="molecule type" value="Genomic_DNA"/>
</dbReference>
<evidence type="ECO:0000256" key="1">
    <source>
        <dbReference type="SAM" id="MobiDB-lite"/>
    </source>
</evidence>
<gene>
    <name evidence="3" type="ORF">PCL_12187</name>
</gene>
<dbReference type="OrthoDB" id="3545073at2759"/>